<keyword evidence="4" id="KW-1185">Reference proteome</keyword>
<sequence length="116" mass="13091">MPATSLRNGLSGVPESGPLNVHFVRDVGCIFFISGVGLLIAAFSIEYRLPLFTINTSFYMMHMFVHIHEVISGRLRPGIFWTDLPGIYLPAAITMTLNVFMIKKKSKQIDEHQFFS</sequence>
<keyword evidence="1" id="KW-0472">Membrane</keyword>
<gene>
    <name evidence="2" type="ORF">GPM918_LOCUS17007</name>
    <name evidence="3" type="ORF">SRO942_LOCUS17006</name>
</gene>
<keyword evidence="1" id="KW-0812">Transmembrane</keyword>
<accession>A0A814LJM8</accession>
<evidence type="ECO:0000313" key="4">
    <source>
        <dbReference type="Proteomes" id="UP000663829"/>
    </source>
</evidence>
<organism evidence="2 4">
    <name type="scientific">Didymodactylos carnosus</name>
    <dbReference type="NCBI Taxonomy" id="1234261"/>
    <lineage>
        <taxon>Eukaryota</taxon>
        <taxon>Metazoa</taxon>
        <taxon>Spiralia</taxon>
        <taxon>Gnathifera</taxon>
        <taxon>Rotifera</taxon>
        <taxon>Eurotatoria</taxon>
        <taxon>Bdelloidea</taxon>
        <taxon>Philodinida</taxon>
        <taxon>Philodinidae</taxon>
        <taxon>Didymodactylos</taxon>
    </lineage>
</organism>
<evidence type="ECO:0000313" key="3">
    <source>
        <dbReference type="EMBL" id="CAF3833316.1"/>
    </source>
</evidence>
<evidence type="ECO:0000313" key="2">
    <source>
        <dbReference type="EMBL" id="CAF1065598.1"/>
    </source>
</evidence>
<name>A0A814LJM8_9BILA</name>
<protein>
    <submittedName>
        <fullName evidence="2">Uncharacterized protein</fullName>
    </submittedName>
</protein>
<evidence type="ECO:0000256" key="1">
    <source>
        <dbReference type="SAM" id="Phobius"/>
    </source>
</evidence>
<dbReference type="EMBL" id="CAJNOQ010004582">
    <property type="protein sequence ID" value="CAF1065598.1"/>
    <property type="molecule type" value="Genomic_DNA"/>
</dbReference>
<dbReference type="OrthoDB" id="10037465at2759"/>
<dbReference type="AlphaFoldDB" id="A0A814LJM8"/>
<feature type="transmembrane region" description="Helical" evidence="1">
    <location>
        <begin position="79"/>
        <end position="100"/>
    </location>
</feature>
<dbReference type="Proteomes" id="UP000663829">
    <property type="component" value="Unassembled WGS sequence"/>
</dbReference>
<feature type="transmembrane region" description="Helical" evidence="1">
    <location>
        <begin position="23"/>
        <end position="42"/>
    </location>
</feature>
<reference evidence="2" key="1">
    <citation type="submission" date="2021-02" db="EMBL/GenBank/DDBJ databases">
        <authorList>
            <person name="Nowell W R."/>
        </authorList>
    </citation>
    <scope>NUCLEOTIDE SEQUENCE</scope>
</reference>
<dbReference type="Proteomes" id="UP000681722">
    <property type="component" value="Unassembled WGS sequence"/>
</dbReference>
<keyword evidence="1" id="KW-1133">Transmembrane helix</keyword>
<comment type="caution">
    <text evidence="2">The sequence shown here is derived from an EMBL/GenBank/DDBJ whole genome shotgun (WGS) entry which is preliminary data.</text>
</comment>
<dbReference type="EMBL" id="CAJOBC010004582">
    <property type="protein sequence ID" value="CAF3833316.1"/>
    <property type="molecule type" value="Genomic_DNA"/>
</dbReference>
<proteinExistence type="predicted"/>